<protein>
    <submittedName>
        <fullName evidence="1">Uncharacterized protein</fullName>
    </submittedName>
</protein>
<sequence>MGHEEVASNPDLRDHLDAHFNRLPPSYQLDVNLDKAEDVLLHRRILTEAKDPNKRPVFHVRFMKLDDSKKECRRS</sequence>
<dbReference type="EMBL" id="CM037018">
    <property type="protein sequence ID" value="KAH7674504.1"/>
    <property type="molecule type" value="Genomic_DNA"/>
</dbReference>
<comment type="caution">
    <text evidence="1">The sequence shown here is derived from an EMBL/GenBank/DDBJ whole genome shotgun (WGS) entry which is preliminary data.</text>
</comment>
<gene>
    <name evidence="1" type="ORF">IHE45_08G077900</name>
</gene>
<dbReference type="Proteomes" id="UP000827976">
    <property type="component" value="Chromosome 8"/>
</dbReference>
<evidence type="ECO:0000313" key="1">
    <source>
        <dbReference type="EMBL" id="KAH7674504.1"/>
    </source>
</evidence>
<name>A0ACB7VJS0_DIOAL</name>
<organism evidence="1 2">
    <name type="scientific">Dioscorea alata</name>
    <name type="common">Purple yam</name>
    <dbReference type="NCBI Taxonomy" id="55571"/>
    <lineage>
        <taxon>Eukaryota</taxon>
        <taxon>Viridiplantae</taxon>
        <taxon>Streptophyta</taxon>
        <taxon>Embryophyta</taxon>
        <taxon>Tracheophyta</taxon>
        <taxon>Spermatophyta</taxon>
        <taxon>Magnoliopsida</taxon>
        <taxon>Liliopsida</taxon>
        <taxon>Dioscoreales</taxon>
        <taxon>Dioscoreaceae</taxon>
        <taxon>Dioscorea</taxon>
    </lineage>
</organism>
<reference evidence="2" key="1">
    <citation type="journal article" date="2022" name="Nat. Commun.">
        <title>Chromosome evolution and the genetic basis of agronomically important traits in greater yam.</title>
        <authorList>
            <person name="Bredeson J.V."/>
            <person name="Lyons J.B."/>
            <person name="Oniyinde I.O."/>
            <person name="Okereke N.R."/>
            <person name="Kolade O."/>
            <person name="Nnabue I."/>
            <person name="Nwadili C.O."/>
            <person name="Hribova E."/>
            <person name="Parker M."/>
            <person name="Nwogha J."/>
            <person name="Shu S."/>
            <person name="Carlson J."/>
            <person name="Kariba R."/>
            <person name="Muthemba S."/>
            <person name="Knop K."/>
            <person name="Barton G.J."/>
            <person name="Sherwood A.V."/>
            <person name="Lopez-Montes A."/>
            <person name="Asiedu R."/>
            <person name="Jamnadass R."/>
            <person name="Muchugi A."/>
            <person name="Goodstein D."/>
            <person name="Egesi C.N."/>
            <person name="Featherston J."/>
            <person name="Asfaw A."/>
            <person name="Simpson G.G."/>
            <person name="Dolezel J."/>
            <person name="Hendre P.S."/>
            <person name="Van Deynze A."/>
            <person name="Kumar P.L."/>
            <person name="Obidiegwu J.E."/>
            <person name="Bhattacharjee R."/>
            <person name="Rokhsar D.S."/>
        </authorList>
    </citation>
    <scope>NUCLEOTIDE SEQUENCE [LARGE SCALE GENOMIC DNA]</scope>
    <source>
        <strain evidence="2">cv. TDa95/00328</strain>
    </source>
</reference>
<accession>A0ACB7VJS0</accession>
<evidence type="ECO:0000313" key="2">
    <source>
        <dbReference type="Proteomes" id="UP000827976"/>
    </source>
</evidence>
<keyword evidence="2" id="KW-1185">Reference proteome</keyword>
<proteinExistence type="predicted"/>